<dbReference type="GO" id="GO:0043161">
    <property type="term" value="P:proteasome-mediated ubiquitin-dependent protein catabolic process"/>
    <property type="evidence" value="ECO:0007669"/>
    <property type="project" value="InterPro"/>
</dbReference>
<dbReference type="GO" id="GO:0004843">
    <property type="term" value="F:cysteine-type deubiquitinase activity"/>
    <property type="evidence" value="ECO:0007669"/>
    <property type="project" value="UniProtKB-EC"/>
</dbReference>
<keyword evidence="4" id="KW-0833">Ubl conjugation pathway</keyword>
<dbReference type="PANTHER" id="PTHR43982">
    <property type="entry name" value="UBIQUITIN CARBOXYL-TERMINAL HYDROLASE"/>
    <property type="match status" value="1"/>
</dbReference>
<dbReference type="InterPro" id="IPR028889">
    <property type="entry name" value="USP"/>
</dbReference>
<comment type="catalytic activity">
    <reaction evidence="1">
        <text>Thiol-dependent hydrolysis of ester, thioester, amide, peptide and isopeptide bonds formed by the C-terminal Gly of ubiquitin (a 76-residue protein attached to proteins as an intracellular targeting signal).</text>
        <dbReference type="EC" id="3.4.19.12"/>
    </reaction>
</comment>
<reference evidence="9" key="1">
    <citation type="submission" date="2022-10" db="EMBL/GenBank/DDBJ databases">
        <title>Genome assembly of Pristionchus species.</title>
        <authorList>
            <person name="Yoshida K."/>
            <person name="Sommer R.J."/>
        </authorList>
    </citation>
    <scope>NUCLEOTIDE SEQUENCE [LARGE SCALE GENOMIC DNA]</scope>
    <source>
        <strain evidence="9">RS5460</strain>
    </source>
</reference>
<evidence type="ECO:0000313" key="9">
    <source>
        <dbReference type="Proteomes" id="UP001328107"/>
    </source>
</evidence>
<keyword evidence="5" id="KW-0378">Hydrolase</keyword>
<dbReference type="EC" id="3.4.19.12" evidence="2"/>
<evidence type="ECO:0000259" key="7">
    <source>
        <dbReference type="PROSITE" id="PS50235"/>
    </source>
</evidence>
<dbReference type="PANTHER" id="PTHR43982:SF1">
    <property type="entry name" value="UBIQUITIN CARBOXYL-TERMINAL HYDROLASE 14"/>
    <property type="match status" value="1"/>
</dbReference>
<comment type="caution">
    <text evidence="8">The sequence shown here is derived from an EMBL/GenBank/DDBJ whole genome shotgun (WGS) entry which is preliminary data.</text>
</comment>
<organism evidence="8 9">
    <name type="scientific">Pristionchus mayeri</name>
    <dbReference type="NCBI Taxonomy" id="1317129"/>
    <lineage>
        <taxon>Eukaryota</taxon>
        <taxon>Metazoa</taxon>
        <taxon>Ecdysozoa</taxon>
        <taxon>Nematoda</taxon>
        <taxon>Chromadorea</taxon>
        <taxon>Rhabditida</taxon>
        <taxon>Rhabditina</taxon>
        <taxon>Diplogasteromorpha</taxon>
        <taxon>Diplogasteroidea</taxon>
        <taxon>Neodiplogasteridae</taxon>
        <taxon>Pristionchus</taxon>
    </lineage>
</organism>
<feature type="domain" description="USP" evidence="7">
    <location>
        <begin position="1"/>
        <end position="87"/>
    </location>
</feature>
<dbReference type="InterPro" id="IPR044635">
    <property type="entry name" value="UBP14-like"/>
</dbReference>
<dbReference type="EMBL" id="BTRK01000005">
    <property type="protein sequence ID" value="GMR54498.1"/>
    <property type="molecule type" value="Genomic_DNA"/>
</dbReference>
<feature type="non-terminal residue" evidence="8">
    <location>
        <position position="1"/>
    </location>
</feature>
<gene>
    <name evidence="8" type="ORF">PMAYCL1PPCAC_24693</name>
</gene>
<evidence type="ECO:0000256" key="4">
    <source>
        <dbReference type="ARBA" id="ARBA00022786"/>
    </source>
</evidence>
<evidence type="ECO:0000256" key="2">
    <source>
        <dbReference type="ARBA" id="ARBA00012759"/>
    </source>
</evidence>
<dbReference type="PROSITE" id="PS50235">
    <property type="entry name" value="USP_3"/>
    <property type="match status" value="1"/>
</dbReference>
<evidence type="ECO:0000313" key="8">
    <source>
        <dbReference type="EMBL" id="GMR54498.1"/>
    </source>
</evidence>
<dbReference type="Proteomes" id="UP001328107">
    <property type="component" value="Unassembled WGS sequence"/>
</dbReference>
<evidence type="ECO:0000256" key="6">
    <source>
        <dbReference type="ARBA" id="ARBA00022807"/>
    </source>
</evidence>
<dbReference type="AlphaFoldDB" id="A0AAN5D0K6"/>
<dbReference type="GO" id="GO:0070628">
    <property type="term" value="F:proteasome binding"/>
    <property type="evidence" value="ECO:0007669"/>
    <property type="project" value="TreeGrafter"/>
</dbReference>
<keyword evidence="9" id="KW-1185">Reference proteome</keyword>
<evidence type="ECO:0000256" key="3">
    <source>
        <dbReference type="ARBA" id="ARBA00022670"/>
    </source>
</evidence>
<dbReference type="Gene3D" id="3.90.70.10">
    <property type="entry name" value="Cysteine proteinases"/>
    <property type="match status" value="1"/>
</dbReference>
<protein>
    <recommendedName>
        <fullName evidence="2">ubiquitinyl hydrolase 1</fullName>
        <ecNumber evidence="2">3.4.19.12</ecNumber>
    </recommendedName>
</protein>
<proteinExistence type="predicted"/>
<dbReference type="SUPFAM" id="SSF54001">
    <property type="entry name" value="Cysteine proteinases"/>
    <property type="match status" value="1"/>
</dbReference>
<dbReference type="GO" id="GO:0016579">
    <property type="term" value="P:protein deubiquitination"/>
    <property type="evidence" value="ECO:0007669"/>
    <property type="project" value="InterPro"/>
</dbReference>
<evidence type="ECO:0000256" key="1">
    <source>
        <dbReference type="ARBA" id="ARBA00000707"/>
    </source>
</evidence>
<dbReference type="InterPro" id="IPR038765">
    <property type="entry name" value="Papain-like_cys_pep_sf"/>
</dbReference>
<sequence>WALAENCDMDGMKLMGHFWRAVAVIKHLGRVYGGYSRGHYVAYTREDDGEWWLHDDDSTPHSIGNAYRPSSGMPYAARVTDMQGVVA</sequence>
<name>A0AAN5D0K6_9BILA</name>
<feature type="non-terminal residue" evidence="8">
    <location>
        <position position="87"/>
    </location>
</feature>
<accession>A0AAN5D0K6</accession>
<dbReference type="GO" id="GO:0061136">
    <property type="term" value="P:regulation of proteasomal protein catabolic process"/>
    <property type="evidence" value="ECO:0007669"/>
    <property type="project" value="TreeGrafter"/>
</dbReference>
<evidence type="ECO:0000256" key="5">
    <source>
        <dbReference type="ARBA" id="ARBA00022801"/>
    </source>
</evidence>
<keyword evidence="6" id="KW-0788">Thiol protease</keyword>
<keyword evidence="3" id="KW-0645">Protease</keyword>